<dbReference type="PANTHER" id="PTHR30055">
    <property type="entry name" value="HTH-TYPE TRANSCRIPTIONAL REGULATOR RUTR"/>
    <property type="match status" value="1"/>
</dbReference>
<dbReference type="PROSITE" id="PS50977">
    <property type="entry name" value="HTH_TETR_2"/>
    <property type="match status" value="1"/>
</dbReference>
<dbReference type="Proteomes" id="UP000298656">
    <property type="component" value="Chromosome 2"/>
</dbReference>
<dbReference type="InterPro" id="IPR039536">
    <property type="entry name" value="TetR_C_Proteobacteria"/>
</dbReference>
<evidence type="ECO:0000313" key="5">
    <source>
        <dbReference type="Proteomes" id="UP000298656"/>
    </source>
</evidence>
<gene>
    <name evidence="4" type="ORF">FAZ95_23385</name>
</gene>
<accession>A0A4P8IUR0</accession>
<evidence type="ECO:0000259" key="3">
    <source>
        <dbReference type="PROSITE" id="PS50977"/>
    </source>
</evidence>
<evidence type="ECO:0000313" key="4">
    <source>
        <dbReference type="EMBL" id="QCP52136.1"/>
    </source>
</evidence>
<evidence type="ECO:0000256" key="2">
    <source>
        <dbReference type="PROSITE-ProRule" id="PRU00335"/>
    </source>
</evidence>
<dbReference type="PRINTS" id="PR00455">
    <property type="entry name" value="HTHTETR"/>
</dbReference>
<dbReference type="Gene3D" id="1.10.10.60">
    <property type="entry name" value="Homeodomain-like"/>
    <property type="match status" value="1"/>
</dbReference>
<feature type="domain" description="HTH tetR-type" evidence="3">
    <location>
        <begin position="18"/>
        <end position="78"/>
    </location>
</feature>
<dbReference type="SUPFAM" id="SSF46689">
    <property type="entry name" value="Homeodomain-like"/>
    <property type="match status" value="1"/>
</dbReference>
<keyword evidence="5" id="KW-1185">Reference proteome</keyword>
<dbReference type="GO" id="GO:0003700">
    <property type="term" value="F:DNA-binding transcription factor activity"/>
    <property type="evidence" value="ECO:0007669"/>
    <property type="project" value="TreeGrafter"/>
</dbReference>
<dbReference type="GO" id="GO:0000976">
    <property type="term" value="F:transcription cis-regulatory region binding"/>
    <property type="evidence" value="ECO:0007669"/>
    <property type="project" value="TreeGrafter"/>
</dbReference>
<sequence length="222" mass="23881">MMPTVSLAKEGQEGRDETEVRARILDAAFAAFMKSGYAATSTLEIATRARVSKRELYALVGNKKELLIACISARATRLQVPADLPVPHDRETLAQVLTSLGTQLVREITDPTVIAVFRLAIAEAVHAPEVAQALDSIGRETSRAALRQIMGQAQTSGLLEGRPAELAELFGGLLWGNLMVSLLLGVAEQPNSRELAARARAATAAFLQLHPLPINAAPRRRT</sequence>
<dbReference type="PANTHER" id="PTHR30055:SF146">
    <property type="entry name" value="HTH-TYPE TRANSCRIPTIONAL DUAL REGULATOR CECR"/>
    <property type="match status" value="1"/>
</dbReference>
<dbReference type="InterPro" id="IPR001647">
    <property type="entry name" value="HTH_TetR"/>
</dbReference>
<name>A0A4P8IUR0_9BURK</name>
<dbReference type="AlphaFoldDB" id="A0A4P8IUR0"/>
<organism evidence="4 5">
    <name type="scientific">Trinickia violacea</name>
    <dbReference type="NCBI Taxonomy" id="2571746"/>
    <lineage>
        <taxon>Bacteria</taxon>
        <taxon>Pseudomonadati</taxon>
        <taxon>Pseudomonadota</taxon>
        <taxon>Betaproteobacteria</taxon>
        <taxon>Burkholderiales</taxon>
        <taxon>Burkholderiaceae</taxon>
        <taxon>Trinickia</taxon>
    </lineage>
</organism>
<dbReference type="Gene3D" id="1.10.357.10">
    <property type="entry name" value="Tetracycline Repressor, domain 2"/>
    <property type="match status" value="1"/>
</dbReference>
<dbReference type="KEGG" id="tvl:FAZ95_23385"/>
<dbReference type="EMBL" id="CP040078">
    <property type="protein sequence ID" value="QCP52136.1"/>
    <property type="molecule type" value="Genomic_DNA"/>
</dbReference>
<proteinExistence type="predicted"/>
<keyword evidence="1 2" id="KW-0238">DNA-binding</keyword>
<dbReference type="Pfam" id="PF00440">
    <property type="entry name" value="TetR_N"/>
    <property type="match status" value="1"/>
</dbReference>
<dbReference type="InterPro" id="IPR036271">
    <property type="entry name" value="Tet_transcr_reg_TetR-rel_C_sf"/>
</dbReference>
<dbReference type="OrthoDB" id="9809994at2"/>
<protein>
    <submittedName>
        <fullName evidence="4">TetR/AcrR family transcriptional regulator</fullName>
    </submittedName>
</protein>
<feature type="DNA-binding region" description="H-T-H motif" evidence="2">
    <location>
        <begin position="41"/>
        <end position="60"/>
    </location>
</feature>
<reference evidence="4 5" key="1">
    <citation type="submission" date="2019-05" db="EMBL/GenBank/DDBJ databases">
        <title>Burkholderia sp. DHOD12, isolated from subtropical forest soil.</title>
        <authorList>
            <person name="Gao Z.-H."/>
            <person name="Qiu L.-H."/>
        </authorList>
    </citation>
    <scope>NUCLEOTIDE SEQUENCE [LARGE SCALE GENOMIC DNA]</scope>
    <source>
        <strain evidence="4 5">DHOD12</strain>
    </source>
</reference>
<dbReference type="InterPro" id="IPR009057">
    <property type="entry name" value="Homeodomain-like_sf"/>
</dbReference>
<evidence type="ECO:0000256" key="1">
    <source>
        <dbReference type="ARBA" id="ARBA00023125"/>
    </source>
</evidence>
<dbReference type="InterPro" id="IPR050109">
    <property type="entry name" value="HTH-type_TetR-like_transc_reg"/>
</dbReference>
<dbReference type="Pfam" id="PF14246">
    <property type="entry name" value="TetR_C_7"/>
    <property type="match status" value="1"/>
</dbReference>
<dbReference type="SUPFAM" id="SSF48498">
    <property type="entry name" value="Tetracyclin repressor-like, C-terminal domain"/>
    <property type="match status" value="1"/>
</dbReference>